<organism evidence="1 2">
    <name type="scientific">Vibrio phage 15E36.1</name>
    <dbReference type="NCBI Taxonomy" id="2859290"/>
    <lineage>
        <taxon>Viruses</taxon>
        <taxon>Duplodnaviria</taxon>
        <taxon>Heunggongvirae</taxon>
        <taxon>Uroviricota</taxon>
        <taxon>Caudoviricetes</taxon>
        <taxon>Autographivirales</taxon>
        <taxon>Autosignataviridae</taxon>
        <taxon>Colwellvirinae</taxon>
        <taxon>Roscoffvirus</taxon>
        <taxon>Roscoffvirus rv15E36</taxon>
    </lineage>
</organism>
<name>A0AAE7XVJ7_9CAUD</name>
<accession>A0AAE7XVJ7</accession>
<reference evidence="1" key="1">
    <citation type="submission" date="2021-03" db="EMBL/GenBank/DDBJ databases">
        <title>Rapid evolution of virus immunity in the wild.</title>
        <authorList>
            <person name="Piel D."/>
            <person name="Bruto M."/>
            <person name="Labreuche Y."/>
            <person name="Blanquart F."/>
            <person name="Chenivesse S."/>
            <person name="Lepanse S."/>
            <person name="James A."/>
            <person name="Garcia Cruz R."/>
            <person name="Dubert J."/>
            <person name="Petton B."/>
            <person name="Lieberman E."/>
            <person name="Wegner M.K."/>
            <person name="Hussain F.A."/>
            <person name="Kauffman K.K."/>
            <person name="Polz M.F."/>
            <person name="Gandon S."/>
            <person name="Bikard D."/>
            <person name="Le Roux F."/>
        </authorList>
    </citation>
    <scope>NUCLEOTIDE SEQUENCE</scope>
</reference>
<dbReference type="EMBL" id="MW865291">
    <property type="protein sequence ID" value="QZI86103.1"/>
    <property type="molecule type" value="Genomic_DNA"/>
</dbReference>
<evidence type="ECO:0000313" key="1">
    <source>
        <dbReference type="EMBL" id="QZI86103.1"/>
    </source>
</evidence>
<dbReference type="Pfam" id="PF21825">
    <property type="entry name" value="crAss001_48"/>
    <property type="match status" value="1"/>
</dbReference>
<dbReference type="InterPro" id="IPR054052">
    <property type="entry name" value="Y16Q-like"/>
</dbReference>
<keyword evidence="2" id="KW-1185">Reference proteome</keyword>
<protein>
    <submittedName>
        <fullName evidence="1">Uncharacterized protein</fullName>
    </submittedName>
</protein>
<evidence type="ECO:0000313" key="2">
    <source>
        <dbReference type="Proteomes" id="UP000828465"/>
    </source>
</evidence>
<proteinExistence type="predicted"/>
<dbReference type="Proteomes" id="UP000828465">
    <property type="component" value="Segment"/>
</dbReference>
<sequence>MKAHQRRVVDEKADLDEKATALSKFIGENKLFLSLSPVEQELMKEQCERMWEYSEVLGKRIDLF</sequence>
<gene>
    <name evidence="1" type="ORF">PODOV006v2_p0009</name>
</gene>